<gene>
    <name evidence="1" type="ORF">T01_6128</name>
</gene>
<dbReference type="Proteomes" id="UP000054776">
    <property type="component" value="Unassembled WGS sequence"/>
</dbReference>
<organism evidence="1 2">
    <name type="scientific">Trichinella spiralis</name>
    <name type="common">Trichina worm</name>
    <dbReference type="NCBI Taxonomy" id="6334"/>
    <lineage>
        <taxon>Eukaryota</taxon>
        <taxon>Metazoa</taxon>
        <taxon>Ecdysozoa</taxon>
        <taxon>Nematoda</taxon>
        <taxon>Enoplea</taxon>
        <taxon>Dorylaimia</taxon>
        <taxon>Trichinellida</taxon>
        <taxon>Trichinellidae</taxon>
        <taxon>Trichinella</taxon>
    </lineage>
</organism>
<dbReference type="InParanoid" id="A0A0V1AHI5"/>
<proteinExistence type="predicted"/>
<accession>A0A0V1AHI5</accession>
<sequence>MLQFPKTGLKVKENRLAQNNEILHNAFQFQRIPHYNVEKHSYTKIQPSSIRFNGVPDGLLP</sequence>
<name>A0A0V1AHI5_TRISP</name>
<dbReference type="EMBL" id="JYDH01001842">
    <property type="protein sequence ID" value="KRY24306.1"/>
    <property type="molecule type" value="Genomic_DNA"/>
</dbReference>
<dbReference type="AlphaFoldDB" id="A0A0V1AHI5"/>
<protein>
    <submittedName>
        <fullName evidence="1">Uncharacterized protein</fullName>
    </submittedName>
</protein>
<evidence type="ECO:0000313" key="2">
    <source>
        <dbReference type="Proteomes" id="UP000054776"/>
    </source>
</evidence>
<evidence type="ECO:0000313" key="1">
    <source>
        <dbReference type="EMBL" id="KRY24306.1"/>
    </source>
</evidence>
<feature type="non-terminal residue" evidence="1">
    <location>
        <position position="61"/>
    </location>
</feature>
<comment type="caution">
    <text evidence="1">The sequence shown here is derived from an EMBL/GenBank/DDBJ whole genome shotgun (WGS) entry which is preliminary data.</text>
</comment>
<keyword evidence="2" id="KW-1185">Reference proteome</keyword>
<dbReference type="OrthoDB" id="5922812at2759"/>
<reference evidence="1 2" key="1">
    <citation type="submission" date="2015-01" db="EMBL/GenBank/DDBJ databases">
        <title>Evolution of Trichinella species and genotypes.</title>
        <authorList>
            <person name="Korhonen P.K."/>
            <person name="Edoardo P."/>
            <person name="Giuseppe L.R."/>
            <person name="Gasser R.B."/>
        </authorList>
    </citation>
    <scope>NUCLEOTIDE SEQUENCE [LARGE SCALE GENOMIC DNA]</scope>
    <source>
        <strain evidence="1">ISS3</strain>
    </source>
</reference>